<comment type="subcellular location">
    <subcellularLocation>
        <location evidence="1">Membrane</location>
        <topology evidence="1">Multi-pass membrane protein</topology>
    </subcellularLocation>
</comment>
<protein>
    <submittedName>
        <fullName evidence="6">Bile acid:sodium symporter family protein</fullName>
    </submittedName>
</protein>
<feature type="transmembrane region" description="Helical" evidence="5">
    <location>
        <begin position="47"/>
        <end position="71"/>
    </location>
</feature>
<evidence type="ECO:0000256" key="2">
    <source>
        <dbReference type="ARBA" id="ARBA00022692"/>
    </source>
</evidence>
<feature type="transmembrane region" description="Helical" evidence="5">
    <location>
        <begin position="249"/>
        <end position="270"/>
    </location>
</feature>
<dbReference type="AlphaFoldDB" id="A0A915YL26"/>
<sequence length="303" mass="33219">MGIDNVEITFDSNTQFILKLILGFIIFGVALDIKIEDFKRVVENPKGILIGLSLQFIAFPALTFLLIWGASQSERTAFYPSVALGMLLLAACPGGNMSNFFTHLAKGNTALSVSMSAISTVAALVMTPLNFSFWGSLLPSTNSLLSVLSIDPIDMLITITILLGIPLTIGMLIAHYQAAFANKIKKPMKNFSIFFFILLIFGALAVNWQTFLDYIGTFALVVFLQNSLALTLGYWGAKAAGLSHYDSKTVSLEVGIQNSGLGLILFFQYFEHLGGMGIIVAWWGMWHMISGLTLAYYWQRKAA</sequence>
<evidence type="ECO:0000256" key="3">
    <source>
        <dbReference type="ARBA" id="ARBA00022989"/>
    </source>
</evidence>
<dbReference type="GO" id="GO:0016020">
    <property type="term" value="C:membrane"/>
    <property type="evidence" value="ECO:0007669"/>
    <property type="project" value="UniProtKB-SubCell"/>
</dbReference>
<evidence type="ECO:0000256" key="4">
    <source>
        <dbReference type="ARBA" id="ARBA00023136"/>
    </source>
</evidence>
<feature type="transmembrane region" description="Helical" evidence="5">
    <location>
        <begin position="276"/>
        <end position="298"/>
    </location>
</feature>
<organism evidence="6 7">
    <name type="scientific">Aureispira anguillae</name>
    <dbReference type="NCBI Taxonomy" id="2864201"/>
    <lineage>
        <taxon>Bacteria</taxon>
        <taxon>Pseudomonadati</taxon>
        <taxon>Bacteroidota</taxon>
        <taxon>Saprospiria</taxon>
        <taxon>Saprospirales</taxon>
        <taxon>Saprospiraceae</taxon>
        <taxon>Aureispira</taxon>
    </lineage>
</organism>
<dbReference type="InterPro" id="IPR002657">
    <property type="entry name" value="BilAc:Na_symport/Acr3"/>
</dbReference>
<feature type="transmembrane region" description="Helical" evidence="5">
    <location>
        <begin position="214"/>
        <end position="237"/>
    </location>
</feature>
<dbReference type="PANTHER" id="PTHR10361:SF28">
    <property type="entry name" value="P3 PROTEIN-RELATED"/>
    <property type="match status" value="1"/>
</dbReference>
<keyword evidence="2 5" id="KW-0812">Transmembrane</keyword>
<dbReference type="RefSeq" id="WP_264790371.1">
    <property type="nucleotide sequence ID" value="NZ_AP026867.1"/>
</dbReference>
<dbReference type="InterPro" id="IPR038770">
    <property type="entry name" value="Na+/solute_symporter_sf"/>
</dbReference>
<feature type="transmembrane region" description="Helical" evidence="5">
    <location>
        <begin position="155"/>
        <end position="179"/>
    </location>
</feature>
<name>A0A915YL26_9BACT</name>
<dbReference type="Pfam" id="PF01758">
    <property type="entry name" value="SBF"/>
    <property type="match status" value="1"/>
</dbReference>
<dbReference type="Gene3D" id="1.20.1530.20">
    <property type="match status" value="1"/>
</dbReference>
<keyword evidence="7" id="KW-1185">Reference proteome</keyword>
<feature type="transmembrane region" description="Helical" evidence="5">
    <location>
        <begin position="77"/>
        <end position="97"/>
    </location>
</feature>
<dbReference type="EMBL" id="AP026867">
    <property type="protein sequence ID" value="BDS15197.1"/>
    <property type="molecule type" value="Genomic_DNA"/>
</dbReference>
<feature type="transmembrane region" description="Helical" evidence="5">
    <location>
        <begin position="109"/>
        <end position="135"/>
    </location>
</feature>
<evidence type="ECO:0000313" key="7">
    <source>
        <dbReference type="Proteomes" id="UP001060919"/>
    </source>
</evidence>
<accession>A0A915YL26</accession>
<proteinExistence type="predicted"/>
<gene>
    <name evidence="6" type="ORF">AsAng_0059810</name>
</gene>
<feature type="transmembrane region" description="Helical" evidence="5">
    <location>
        <begin position="191"/>
        <end position="208"/>
    </location>
</feature>
<keyword evidence="4 5" id="KW-0472">Membrane</keyword>
<dbReference type="KEGG" id="aup:AsAng_0059810"/>
<reference evidence="6" key="1">
    <citation type="submission" date="2022-09" db="EMBL/GenBank/DDBJ databases">
        <title>Aureispira anguillicida sp. nov., isolated from Leptocephalus of Japanese eel Anguilla japonica.</title>
        <authorList>
            <person name="Yuasa K."/>
            <person name="Mekata T."/>
            <person name="Ikunari K."/>
        </authorList>
    </citation>
    <scope>NUCLEOTIDE SEQUENCE</scope>
    <source>
        <strain evidence="6">EL160426</strain>
    </source>
</reference>
<evidence type="ECO:0000256" key="5">
    <source>
        <dbReference type="SAM" id="Phobius"/>
    </source>
</evidence>
<keyword evidence="3 5" id="KW-1133">Transmembrane helix</keyword>
<dbReference type="Proteomes" id="UP001060919">
    <property type="component" value="Chromosome"/>
</dbReference>
<dbReference type="InterPro" id="IPR004710">
    <property type="entry name" value="Bilac:Na_transpt"/>
</dbReference>
<evidence type="ECO:0000313" key="6">
    <source>
        <dbReference type="EMBL" id="BDS15197.1"/>
    </source>
</evidence>
<dbReference type="PANTHER" id="PTHR10361">
    <property type="entry name" value="SODIUM-BILE ACID COTRANSPORTER"/>
    <property type="match status" value="1"/>
</dbReference>
<evidence type="ECO:0000256" key="1">
    <source>
        <dbReference type="ARBA" id="ARBA00004141"/>
    </source>
</evidence>
<feature type="transmembrane region" description="Helical" evidence="5">
    <location>
        <begin position="16"/>
        <end position="35"/>
    </location>
</feature>